<dbReference type="InterPro" id="IPR014883">
    <property type="entry name" value="VRR_NUC"/>
</dbReference>
<protein>
    <submittedName>
        <fullName evidence="5">VRR-NUC domain containing protein</fullName>
    </submittedName>
</protein>
<keyword evidence="2" id="KW-0540">Nuclease</keyword>
<comment type="cofactor">
    <cofactor evidence="1">
        <name>Mg(2+)</name>
        <dbReference type="ChEBI" id="CHEBI:18420"/>
    </cofactor>
</comment>
<dbReference type="GO" id="GO:0016788">
    <property type="term" value="F:hydrolase activity, acting on ester bonds"/>
    <property type="evidence" value="ECO:0007669"/>
    <property type="project" value="InterPro"/>
</dbReference>
<proteinExistence type="predicted"/>
<feature type="domain" description="VRR-NUC" evidence="4">
    <location>
        <begin position="49"/>
        <end position="116"/>
    </location>
</feature>
<evidence type="ECO:0000259" key="4">
    <source>
        <dbReference type="Pfam" id="PF08774"/>
    </source>
</evidence>
<reference evidence="5" key="1">
    <citation type="submission" date="2020-04" db="EMBL/GenBank/DDBJ databases">
        <authorList>
            <person name="Chiriac C."/>
            <person name="Salcher M."/>
            <person name="Ghai R."/>
            <person name="Kavagutti S V."/>
        </authorList>
    </citation>
    <scope>NUCLEOTIDE SEQUENCE</scope>
</reference>
<dbReference type="GO" id="GO:0003676">
    <property type="term" value="F:nucleic acid binding"/>
    <property type="evidence" value="ECO:0007669"/>
    <property type="project" value="InterPro"/>
</dbReference>
<keyword evidence="3" id="KW-0378">Hydrolase</keyword>
<evidence type="ECO:0000256" key="2">
    <source>
        <dbReference type="ARBA" id="ARBA00022722"/>
    </source>
</evidence>
<evidence type="ECO:0000256" key="3">
    <source>
        <dbReference type="ARBA" id="ARBA00022801"/>
    </source>
</evidence>
<gene>
    <name evidence="5" type="ORF">UFOVP428_34</name>
</gene>
<dbReference type="GO" id="GO:0004518">
    <property type="term" value="F:nuclease activity"/>
    <property type="evidence" value="ECO:0007669"/>
    <property type="project" value="UniProtKB-KW"/>
</dbReference>
<dbReference type="EMBL" id="LR796397">
    <property type="protein sequence ID" value="CAB4141936.1"/>
    <property type="molecule type" value="Genomic_DNA"/>
</dbReference>
<evidence type="ECO:0000313" key="5">
    <source>
        <dbReference type="EMBL" id="CAB4141936.1"/>
    </source>
</evidence>
<sequence>MERGKQRSEPLPSATSEINLMRQIMLAVSKLKNVRIFRNNTGFDAQNKVRYGLVVGSSDLIGWQTVTITPEMVGKQVAVFVALEVKTIKGRATDEQKNFVNVVNASGGKAAVVRSVSESISVLS</sequence>
<name>A0A6J5MA60_9CAUD</name>
<evidence type="ECO:0000256" key="1">
    <source>
        <dbReference type="ARBA" id="ARBA00001946"/>
    </source>
</evidence>
<accession>A0A6J5MA60</accession>
<dbReference type="InterPro" id="IPR011856">
    <property type="entry name" value="tRNA_endonuc-like_dom_sf"/>
</dbReference>
<dbReference type="Gene3D" id="3.40.1350.10">
    <property type="match status" value="1"/>
</dbReference>
<organism evidence="5">
    <name type="scientific">uncultured Caudovirales phage</name>
    <dbReference type="NCBI Taxonomy" id="2100421"/>
    <lineage>
        <taxon>Viruses</taxon>
        <taxon>Duplodnaviria</taxon>
        <taxon>Heunggongvirae</taxon>
        <taxon>Uroviricota</taxon>
        <taxon>Caudoviricetes</taxon>
        <taxon>Peduoviridae</taxon>
        <taxon>Maltschvirus</taxon>
        <taxon>Maltschvirus maltsch</taxon>
    </lineage>
</organism>
<dbReference type="Pfam" id="PF08774">
    <property type="entry name" value="VRR_NUC"/>
    <property type="match status" value="1"/>
</dbReference>